<dbReference type="InterPro" id="IPR058240">
    <property type="entry name" value="rSAM_sf"/>
</dbReference>
<evidence type="ECO:0000256" key="4">
    <source>
        <dbReference type="ARBA" id="ARBA00023004"/>
    </source>
</evidence>
<dbReference type="Proteomes" id="UP000306340">
    <property type="component" value="Unassembled WGS sequence"/>
</dbReference>
<dbReference type="SFLD" id="SFLDF00324">
    <property type="entry name" value="bacteriocin_maturation"/>
    <property type="match status" value="1"/>
</dbReference>
<keyword evidence="3" id="KW-0479">Metal-binding</keyword>
<evidence type="ECO:0000313" key="9">
    <source>
        <dbReference type="Proteomes" id="UP000306340"/>
    </source>
</evidence>
<name>A0A4U0YVB3_9RHOB</name>
<dbReference type="EMBL" id="SWAU01000351">
    <property type="protein sequence ID" value="TKA94456.1"/>
    <property type="molecule type" value="Genomic_DNA"/>
</dbReference>
<evidence type="ECO:0000256" key="2">
    <source>
        <dbReference type="ARBA" id="ARBA00022691"/>
    </source>
</evidence>
<dbReference type="GO" id="GO:0051536">
    <property type="term" value="F:iron-sulfur cluster binding"/>
    <property type="evidence" value="ECO:0007669"/>
    <property type="project" value="UniProtKB-KW"/>
</dbReference>
<gene>
    <name evidence="8" type="ORF">FAZ78_22240</name>
</gene>
<evidence type="ECO:0000256" key="3">
    <source>
        <dbReference type="ARBA" id="ARBA00022723"/>
    </source>
</evidence>
<organism evidence="8 9">
    <name type="scientific">Cereibacter changlensis</name>
    <dbReference type="NCBI Taxonomy" id="402884"/>
    <lineage>
        <taxon>Bacteria</taxon>
        <taxon>Pseudomonadati</taxon>
        <taxon>Pseudomonadota</taxon>
        <taxon>Alphaproteobacteria</taxon>
        <taxon>Rhodobacterales</taxon>
        <taxon>Paracoccaceae</taxon>
        <taxon>Cereibacter</taxon>
    </lineage>
</organism>
<dbReference type="GO" id="GO:0031419">
    <property type="term" value="F:cobalamin binding"/>
    <property type="evidence" value="ECO:0007669"/>
    <property type="project" value="InterPro"/>
</dbReference>
<dbReference type="PROSITE" id="PS51918">
    <property type="entry name" value="RADICAL_SAM"/>
    <property type="match status" value="1"/>
</dbReference>
<dbReference type="PROSITE" id="PS51332">
    <property type="entry name" value="B12_BINDING"/>
    <property type="match status" value="1"/>
</dbReference>
<dbReference type="Gene3D" id="3.40.50.280">
    <property type="entry name" value="Cobalamin-binding domain"/>
    <property type="match status" value="1"/>
</dbReference>
<feature type="domain" description="Radical SAM core" evidence="7">
    <location>
        <begin position="281"/>
        <end position="512"/>
    </location>
</feature>
<dbReference type="InterPro" id="IPR006638">
    <property type="entry name" value="Elp3/MiaA/NifB-like_rSAM"/>
</dbReference>
<dbReference type="SUPFAM" id="SSF102114">
    <property type="entry name" value="Radical SAM enzymes"/>
    <property type="match status" value="1"/>
</dbReference>
<dbReference type="Pfam" id="PF04055">
    <property type="entry name" value="Radical_SAM"/>
    <property type="match status" value="1"/>
</dbReference>
<comment type="caution">
    <text evidence="8">The sequence shown here is derived from an EMBL/GenBank/DDBJ whole genome shotgun (WGS) entry which is preliminary data.</text>
</comment>
<dbReference type="GO" id="GO:0046872">
    <property type="term" value="F:metal ion binding"/>
    <property type="evidence" value="ECO:0007669"/>
    <property type="project" value="UniProtKB-KW"/>
</dbReference>
<reference evidence="8 9" key="1">
    <citation type="submission" date="2019-04" db="EMBL/GenBank/DDBJ databases">
        <title>Crypto-aerobic microbial life in anoxic (sulfidic) marine sediments.</title>
        <authorList>
            <person name="Bhattacharya S."/>
            <person name="Roy C."/>
            <person name="Mondal N."/>
            <person name="Sarkar J."/>
            <person name="Mandal S."/>
            <person name="Rameez M.J."/>
            <person name="Ghosh W."/>
        </authorList>
    </citation>
    <scope>NUCLEOTIDE SEQUENCE [LARGE SCALE GENOMIC DNA]</scope>
    <source>
        <strain evidence="8 9">SBBC</strain>
    </source>
</reference>
<dbReference type="SMART" id="SM00729">
    <property type="entry name" value="Elp3"/>
    <property type="match status" value="1"/>
</dbReference>
<accession>A0A4U0YVB3</accession>
<evidence type="ECO:0000313" key="8">
    <source>
        <dbReference type="EMBL" id="TKA94456.1"/>
    </source>
</evidence>
<dbReference type="SFLD" id="SFLDS00029">
    <property type="entry name" value="Radical_SAM"/>
    <property type="match status" value="1"/>
</dbReference>
<dbReference type="GO" id="GO:0005829">
    <property type="term" value="C:cytosol"/>
    <property type="evidence" value="ECO:0007669"/>
    <property type="project" value="TreeGrafter"/>
</dbReference>
<dbReference type="Gene3D" id="3.80.30.20">
    <property type="entry name" value="tm_1862 like domain"/>
    <property type="match status" value="1"/>
</dbReference>
<dbReference type="GO" id="GO:0003824">
    <property type="term" value="F:catalytic activity"/>
    <property type="evidence" value="ECO:0007669"/>
    <property type="project" value="InterPro"/>
</dbReference>
<comment type="cofactor">
    <cofactor evidence="1">
        <name>[4Fe-4S] cluster</name>
        <dbReference type="ChEBI" id="CHEBI:49883"/>
    </cofactor>
</comment>
<dbReference type="InterPro" id="IPR051198">
    <property type="entry name" value="BchE-like"/>
</dbReference>
<dbReference type="InterPro" id="IPR007197">
    <property type="entry name" value="rSAM"/>
</dbReference>
<evidence type="ECO:0000256" key="5">
    <source>
        <dbReference type="ARBA" id="ARBA00023014"/>
    </source>
</evidence>
<keyword evidence="4" id="KW-0408">Iron</keyword>
<keyword evidence="2" id="KW-0949">S-adenosyl-L-methionine</keyword>
<evidence type="ECO:0000259" key="6">
    <source>
        <dbReference type="PROSITE" id="PS51332"/>
    </source>
</evidence>
<dbReference type="NCBIfam" id="TIGR03975">
    <property type="entry name" value="rSAM_ocin_1"/>
    <property type="match status" value="1"/>
</dbReference>
<dbReference type="SFLD" id="SFLDG01082">
    <property type="entry name" value="B12-binding_domain_containing"/>
    <property type="match status" value="1"/>
</dbReference>
<proteinExistence type="predicted"/>
<dbReference type="PANTHER" id="PTHR43409:SF7">
    <property type="entry name" value="BLL1977 PROTEIN"/>
    <property type="match status" value="1"/>
</dbReference>
<dbReference type="RefSeq" id="WP_136794411.1">
    <property type="nucleotide sequence ID" value="NZ_SWAU01000351.1"/>
</dbReference>
<dbReference type="CDD" id="cd01335">
    <property type="entry name" value="Radical_SAM"/>
    <property type="match status" value="1"/>
</dbReference>
<evidence type="ECO:0000256" key="1">
    <source>
        <dbReference type="ARBA" id="ARBA00001966"/>
    </source>
</evidence>
<dbReference type="InterPro" id="IPR023984">
    <property type="entry name" value="rSAM_ocin_1"/>
</dbReference>
<feature type="domain" description="B12-binding" evidence="6">
    <location>
        <begin position="95"/>
        <end position="233"/>
    </location>
</feature>
<protein>
    <submittedName>
        <fullName evidence="8">RiPP maturation radical SAM protein 1</fullName>
    </submittedName>
</protein>
<dbReference type="InterPro" id="IPR006158">
    <property type="entry name" value="Cobalamin-bd"/>
</dbReference>
<evidence type="ECO:0000259" key="7">
    <source>
        <dbReference type="PROSITE" id="PS51918"/>
    </source>
</evidence>
<dbReference type="PANTHER" id="PTHR43409">
    <property type="entry name" value="ANAEROBIC MAGNESIUM-PROTOPORPHYRIN IX MONOMETHYL ESTER CYCLASE-RELATED"/>
    <property type="match status" value="1"/>
</dbReference>
<keyword evidence="5" id="KW-0411">Iron-sulfur</keyword>
<dbReference type="AlphaFoldDB" id="A0A4U0YVB3"/>
<dbReference type="InterPro" id="IPR023404">
    <property type="entry name" value="rSAM_horseshoe"/>
</dbReference>
<sequence length="639" mass="71089">MPDDLQAWPGVGEGSPGQDESIRSLRVALINLPWASFRRPSIQIGLLGALARRNGHHVELAHLNLELAARLGKPLYDLIAEHRSTSLGDWLFARAAFPDTAPPADRFLARYERLIAEMIGRVPGVTITALLEFRENGAERFLAEQIAANSWDGVDLFGLTSTFQQNTACFAMARLLKQRVPRAVIVAGGANFDGEMGAEWFDAVSALDVVVRGEGDVAFPRLLEAVSRGGGLEAVPNLLLRTPSGPSPTADASLFDALDDLPVPDYDEYFARAERTGLLTTGARRDVDLPVETSRGCWWGERRHCTFCGLNGQAMAFRSKSPERAMAEFATLARRYRSYRLFAVDNIVSMKFHRTLFPSLAEQGTSYDLFYEVKSGLPPDRLRELRAAGVVRIQPGIESLSSRVLELMKKGVRAIANVNLLRWCAMLGIEVSWNLIWGFPGETDGDYQEQIDLIPNLFHLPPPLSASRIWIERFSPLFRDRAAEAPAIVPEESLGHVYPDTIDLGRAAYFFEYDLRTDVRDRTYGRFVEVVAAWRGRHAGAERPKLSYRYSDGFLQIDDLRGHGRDGIFTYEDAEAQLYRDMAHVPRTMEQLAAGSPLEPRRLAAAIDEFCANGLAMRDGEHVLALALPHRPFAPGPSR</sequence>